<feature type="compositionally biased region" description="Pro residues" evidence="7">
    <location>
        <begin position="429"/>
        <end position="438"/>
    </location>
</feature>
<dbReference type="GO" id="GO:0035973">
    <property type="term" value="P:aggrephagy"/>
    <property type="evidence" value="ECO:0007669"/>
    <property type="project" value="TreeGrafter"/>
</dbReference>
<dbReference type="KEGG" id="dci:103509915"/>
<comment type="similarity">
    <text evidence="2">Belongs to the SYG1 (TC 2.A.94) family.</text>
</comment>
<dbReference type="SUPFAM" id="SSF56112">
    <property type="entry name" value="Protein kinase-like (PK-like)"/>
    <property type="match status" value="1"/>
</dbReference>
<keyword evidence="4 8" id="KW-1133">Transmembrane helix</keyword>
<dbReference type="Pfam" id="PF03124">
    <property type="entry name" value="EXS"/>
    <property type="match status" value="1"/>
</dbReference>
<evidence type="ECO:0000313" key="11">
    <source>
        <dbReference type="Proteomes" id="UP000079169"/>
    </source>
</evidence>
<feature type="transmembrane region" description="Helical" evidence="8">
    <location>
        <begin position="210"/>
        <end position="231"/>
    </location>
</feature>
<evidence type="ECO:0000256" key="5">
    <source>
        <dbReference type="ARBA" id="ARBA00023136"/>
    </source>
</evidence>
<dbReference type="Proteomes" id="UP000079169">
    <property type="component" value="Unplaced"/>
</dbReference>
<name>A0A3Q0IUF7_DIACI</name>
<dbReference type="STRING" id="121845.A0A3Q0IUF7"/>
<dbReference type="Gene3D" id="1.10.1540.10">
    <property type="entry name" value="BEACH domain"/>
    <property type="match status" value="1"/>
</dbReference>
<dbReference type="PROSITE" id="PS51382">
    <property type="entry name" value="SPX"/>
    <property type="match status" value="1"/>
</dbReference>
<dbReference type="PANTHER" id="PTHR44662:SF1">
    <property type="entry name" value="WD REPEAT-CONTAINING PROTEIN 81"/>
    <property type="match status" value="1"/>
</dbReference>
<feature type="region of interest" description="Disordered" evidence="7">
    <location>
        <begin position="733"/>
        <end position="779"/>
    </location>
</feature>
<dbReference type="CDD" id="cd06071">
    <property type="entry name" value="Beach"/>
    <property type="match status" value="1"/>
</dbReference>
<dbReference type="PANTHER" id="PTHR44662">
    <property type="entry name" value="WD REPEAT-CONTAINING PROTEIN 81"/>
    <property type="match status" value="1"/>
</dbReference>
<sequence length="1471" mass="165911">MKSMIYNAVEEAPSIETVEPSLVTRHFARFDEEFITYCEKELAKINTFYSEKLAEATRKYANLRSELSEAEEEELQNKYKKKGLRYRAETKILRKKDCPARKIQELKLAFSEFYLSLILLQNYQTLNSTGFRKILKKHDKMLNVDIGAKWRSEHVDVAHFATNKDIDKLIRDTEATVTQGLEGGDRQRAMKRLRVPPLGEHQSPWTTFKVGVFSGAFFVLLVTVMISGIFRQTRDDWRIGVRLFRGPLLFIEFLFLIGINVYGWRSSGVNHVLIFEHEIFNQPSIPCNVATVEYNTGVSDILSRLYGCPLVVLGAPHLSCDKSDAYECHVNILPALAIVESKTCFYVFQEGCVQHTLQDAVDYSPALLSSNYTKSLFIVYQLLNVMRDLHDRRLILGEITLADIYVTENLWIQVQPKITDNIYELPHCPSSPNPPPLSKPSHSPHLAHPTSTDLNPDLDTLVKQWVAGALSNFDYIYSLNVLSGRKYGDPSCHFVFPWVTDFSGSDGSNWRDLTKSKFRLNKGDRQLDLTYESVMPTGILNQVPHHVSDVLSEITYYVYLARQTPKEVLCTYVRPKWVPGEYPSSIQRLQEWTPDECIPEFFCDPNVFKSIHEDLPDLELPSWAHDADLFISIHRGMLESPYVSERLHHWIDLTFGYKLSGVAAVKSKNVCLQLVDNHTHLTSSGIVPLFSAPLSGIAAVKSKNVCLQLVDNHTHLTSSGIVPLFSTPHPQRLTPSPYFAKNPPRLTGTSSTQQHMSTSPSSDSIFSPPISLPSDKPPPLSSQIILPKDYNPALLLNNLESLYHFINRTTYKNINDEKSRKIDPVESRSALDSAIHRLNQLEMNSKNSKNTEKDVLDLASRNSTKNALEKDGDPDPMELSVKQIAKYRLKEMLLLGCLIVELFLSSKLKPFNQVNIEFNRRFRNIHSVLVNNWSALPLCVAKAVRILFNLPDTSSRPRETLSLEGFKYPPVNEFGLAPPSAHQLLIPSLSCVWFPASFGQIYATLKAVSSYDGLIGGVCRSPYDENDTVPADLDDEDLSTTPISRPLALSRFLSRSKNSLLVSRSPYDENDTVPADLDDEDLSTTPISRPLALSRFLSRSKNSLLGTSSTQQHMSTSPSSDSIFSPPISLPSDKPPPLSSQIILPKDYNPALLLNNLESLYHFINRTTYKHINDEKSRKIDPVESRSALDSAIHRLNQLEMNSKNSKNTEKDVLDLASRNSTKNALEKDGDPDPMELSVKQIAKYRLKEMLLLGCLIVELFLSSKLKPFNQVNIEFNRRFRNIHSVLVNNWSALPLCVAKAVRILFNLPDTSSRPRETLSLEGFKYPPVNEFGLAPPSAHQLLIPSLSCVWFPASFGQIYATLKAVSSYDGLIGDILDIKGSMDPRLALGPRKASELFLPLVVKLYDSSDEKLEPADKRAKLYHRSFLLRLMLRFGLANFLDHFVVALVEAVGGYQDVTTPEHKTVSSLLR</sequence>
<dbReference type="GO" id="GO:0035014">
    <property type="term" value="F:phosphatidylinositol 3-kinase regulator activity"/>
    <property type="evidence" value="ECO:0007669"/>
    <property type="project" value="TreeGrafter"/>
</dbReference>
<feature type="domain" description="SPX" evidence="10">
    <location>
        <begin position="1"/>
        <end position="152"/>
    </location>
</feature>
<gene>
    <name evidence="12" type="primary">LOC103509915</name>
</gene>
<dbReference type="GO" id="GO:0005739">
    <property type="term" value="C:mitochondrion"/>
    <property type="evidence" value="ECO:0007669"/>
    <property type="project" value="TreeGrafter"/>
</dbReference>
<evidence type="ECO:0000256" key="2">
    <source>
        <dbReference type="ARBA" id="ARBA00009665"/>
    </source>
</evidence>
<feature type="region of interest" description="Disordered" evidence="7">
    <location>
        <begin position="429"/>
        <end position="452"/>
    </location>
</feature>
<dbReference type="RefSeq" id="XP_026679902.1">
    <property type="nucleotide sequence ID" value="XM_026824101.1"/>
</dbReference>
<proteinExistence type="inferred from homology"/>
<evidence type="ECO:0000313" key="12">
    <source>
        <dbReference type="RefSeq" id="XP_026679902.1"/>
    </source>
</evidence>
<evidence type="ECO:0000259" key="10">
    <source>
        <dbReference type="PROSITE" id="PS51382"/>
    </source>
</evidence>
<dbReference type="InterPro" id="IPR004342">
    <property type="entry name" value="EXS_C"/>
</dbReference>
<dbReference type="InterPro" id="IPR052651">
    <property type="entry name" value="WDR81"/>
</dbReference>
<evidence type="ECO:0000256" key="3">
    <source>
        <dbReference type="ARBA" id="ARBA00022692"/>
    </source>
</evidence>
<dbReference type="Pfam" id="PF02138">
    <property type="entry name" value="Beach"/>
    <property type="match status" value="1"/>
</dbReference>
<feature type="compositionally biased region" description="Low complexity" evidence="7">
    <location>
        <begin position="439"/>
        <end position="449"/>
    </location>
</feature>
<evidence type="ECO:0000256" key="8">
    <source>
        <dbReference type="SAM" id="Phobius"/>
    </source>
</evidence>
<dbReference type="CDD" id="cd14477">
    <property type="entry name" value="SPX_XPR1_like"/>
    <property type="match status" value="1"/>
</dbReference>
<evidence type="ECO:0000259" key="9">
    <source>
        <dbReference type="PROSITE" id="PS50197"/>
    </source>
</evidence>
<feature type="compositionally biased region" description="Low complexity" evidence="7">
    <location>
        <begin position="1115"/>
        <end position="1132"/>
    </location>
</feature>
<dbReference type="InterPro" id="IPR036372">
    <property type="entry name" value="BEACH_dom_sf"/>
</dbReference>
<feature type="transmembrane region" description="Helical" evidence="8">
    <location>
        <begin position="243"/>
        <end position="264"/>
    </location>
</feature>
<comment type="subcellular location">
    <subcellularLocation>
        <location evidence="1">Membrane</location>
        <topology evidence="1">Multi-pass membrane protein</topology>
    </subcellularLocation>
</comment>
<dbReference type="SUPFAM" id="SSF81837">
    <property type="entry name" value="BEACH domain"/>
    <property type="match status" value="1"/>
</dbReference>
<keyword evidence="3 8" id="KW-0812">Transmembrane</keyword>
<dbReference type="Pfam" id="PF03105">
    <property type="entry name" value="SPX"/>
    <property type="match status" value="1"/>
</dbReference>
<keyword evidence="11" id="KW-1185">Reference proteome</keyword>
<keyword evidence="5 8" id="KW-0472">Membrane</keyword>
<evidence type="ECO:0000256" key="1">
    <source>
        <dbReference type="ARBA" id="ARBA00004141"/>
    </source>
</evidence>
<feature type="domain" description="BEACH" evidence="9">
    <location>
        <begin position="450"/>
        <end position="732"/>
    </location>
</feature>
<evidence type="ECO:0000256" key="7">
    <source>
        <dbReference type="SAM" id="MobiDB-lite"/>
    </source>
</evidence>
<evidence type="ECO:0000256" key="6">
    <source>
        <dbReference type="SAM" id="Coils"/>
    </source>
</evidence>
<dbReference type="PaxDb" id="121845-A0A3Q0IUF7"/>
<accession>A0A3Q0IUF7</accession>
<evidence type="ECO:0000256" key="4">
    <source>
        <dbReference type="ARBA" id="ARBA00022989"/>
    </source>
</evidence>
<reference evidence="12" key="1">
    <citation type="submission" date="2025-08" db="UniProtKB">
        <authorList>
            <consortium name="RefSeq"/>
        </authorList>
    </citation>
    <scope>IDENTIFICATION</scope>
</reference>
<feature type="region of interest" description="Disordered" evidence="7">
    <location>
        <begin position="1106"/>
        <end position="1137"/>
    </location>
</feature>
<dbReference type="SMART" id="SM01026">
    <property type="entry name" value="Beach"/>
    <property type="match status" value="1"/>
</dbReference>
<dbReference type="InterPro" id="IPR004331">
    <property type="entry name" value="SPX_dom"/>
</dbReference>
<organism evidence="11 12">
    <name type="scientific">Diaphorina citri</name>
    <name type="common">Asian citrus psyllid</name>
    <dbReference type="NCBI Taxonomy" id="121845"/>
    <lineage>
        <taxon>Eukaryota</taxon>
        <taxon>Metazoa</taxon>
        <taxon>Ecdysozoa</taxon>
        <taxon>Arthropoda</taxon>
        <taxon>Hexapoda</taxon>
        <taxon>Insecta</taxon>
        <taxon>Pterygota</taxon>
        <taxon>Neoptera</taxon>
        <taxon>Paraneoptera</taxon>
        <taxon>Hemiptera</taxon>
        <taxon>Sternorrhyncha</taxon>
        <taxon>Psylloidea</taxon>
        <taxon>Psyllidae</taxon>
        <taxon>Diaphorininae</taxon>
        <taxon>Diaphorina</taxon>
    </lineage>
</organism>
<feature type="compositionally biased region" description="Polar residues" evidence="7">
    <location>
        <begin position="747"/>
        <end position="756"/>
    </location>
</feature>
<dbReference type="PROSITE" id="PS50197">
    <property type="entry name" value="BEACH"/>
    <property type="match status" value="1"/>
</dbReference>
<dbReference type="InterPro" id="IPR011009">
    <property type="entry name" value="Kinase-like_dom_sf"/>
</dbReference>
<feature type="compositionally biased region" description="Low complexity" evidence="7">
    <location>
        <begin position="757"/>
        <end position="774"/>
    </location>
</feature>
<dbReference type="GeneID" id="103509915"/>
<feature type="coiled-coil region" evidence="6">
    <location>
        <begin position="46"/>
        <end position="73"/>
    </location>
</feature>
<keyword evidence="6" id="KW-0175">Coiled coil</keyword>
<dbReference type="InterPro" id="IPR000409">
    <property type="entry name" value="BEACH_dom"/>
</dbReference>
<dbReference type="GO" id="GO:0016020">
    <property type="term" value="C:membrane"/>
    <property type="evidence" value="ECO:0007669"/>
    <property type="project" value="UniProtKB-SubCell"/>
</dbReference>
<protein>
    <submittedName>
        <fullName evidence="12">Uncharacterized protein LOC103509915</fullName>
    </submittedName>
</protein>